<dbReference type="EMBL" id="CADCUY010000486">
    <property type="protein sequence ID" value="CAA9427450.1"/>
    <property type="molecule type" value="Genomic_DNA"/>
</dbReference>
<feature type="region of interest" description="Disordered" evidence="1">
    <location>
        <begin position="1"/>
        <end position="65"/>
    </location>
</feature>
<reference evidence="2" key="1">
    <citation type="submission" date="2020-02" db="EMBL/GenBank/DDBJ databases">
        <authorList>
            <person name="Meier V. D."/>
        </authorList>
    </citation>
    <scope>NUCLEOTIDE SEQUENCE</scope>
    <source>
        <strain evidence="2">AVDCRST_MAG35</strain>
    </source>
</reference>
<sequence length="65" mass="6746">DPRTPAAAPAARRRARTRGARAPPGPHLGRAAPGRAAGAAGRAPARAGRVPHRPRRAVADHRVRP</sequence>
<dbReference type="AlphaFoldDB" id="A0A6J4Q173"/>
<feature type="compositionally biased region" description="Low complexity" evidence="1">
    <location>
        <begin position="1"/>
        <end position="10"/>
    </location>
</feature>
<proteinExistence type="predicted"/>
<name>A0A6J4Q173_9ACTN</name>
<feature type="non-terminal residue" evidence="2">
    <location>
        <position position="1"/>
    </location>
</feature>
<evidence type="ECO:0000313" key="2">
    <source>
        <dbReference type="EMBL" id="CAA9427450.1"/>
    </source>
</evidence>
<feature type="non-terminal residue" evidence="2">
    <location>
        <position position="65"/>
    </location>
</feature>
<organism evidence="2">
    <name type="scientific">uncultured Quadrisphaera sp</name>
    <dbReference type="NCBI Taxonomy" id="904978"/>
    <lineage>
        <taxon>Bacteria</taxon>
        <taxon>Bacillati</taxon>
        <taxon>Actinomycetota</taxon>
        <taxon>Actinomycetes</taxon>
        <taxon>Kineosporiales</taxon>
        <taxon>Kineosporiaceae</taxon>
        <taxon>Quadrisphaera</taxon>
        <taxon>environmental samples</taxon>
    </lineage>
</organism>
<accession>A0A6J4Q173</accession>
<evidence type="ECO:0000256" key="1">
    <source>
        <dbReference type="SAM" id="MobiDB-lite"/>
    </source>
</evidence>
<gene>
    <name evidence="2" type="ORF">AVDCRST_MAG35-2378</name>
</gene>
<feature type="compositionally biased region" description="Low complexity" evidence="1">
    <location>
        <begin position="27"/>
        <end position="48"/>
    </location>
</feature>
<protein>
    <submittedName>
        <fullName evidence="2">Uncharacterized protein</fullName>
    </submittedName>
</protein>